<name>A0A315WBT9_GAMAF</name>
<feature type="chain" id="PRO_5016363292" evidence="2">
    <location>
        <begin position="20"/>
        <end position="149"/>
    </location>
</feature>
<evidence type="ECO:0000313" key="3">
    <source>
        <dbReference type="EMBL" id="PWA29330.1"/>
    </source>
</evidence>
<protein>
    <submittedName>
        <fullName evidence="3">Uncharacterized protein</fullName>
    </submittedName>
</protein>
<dbReference type="AlphaFoldDB" id="A0A315WBT9"/>
<feature type="region of interest" description="Disordered" evidence="1">
    <location>
        <begin position="69"/>
        <end position="114"/>
    </location>
</feature>
<proteinExistence type="predicted"/>
<evidence type="ECO:0000313" key="4">
    <source>
        <dbReference type="Proteomes" id="UP000250572"/>
    </source>
</evidence>
<evidence type="ECO:0000256" key="1">
    <source>
        <dbReference type="SAM" id="MobiDB-lite"/>
    </source>
</evidence>
<dbReference type="EMBL" id="NHOQ01000621">
    <property type="protein sequence ID" value="PWA29330.1"/>
    <property type="molecule type" value="Genomic_DNA"/>
</dbReference>
<organism evidence="3 4">
    <name type="scientific">Gambusia affinis</name>
    <name type="common">Western mosquitofish</name>
    <name type="synonym">Heterandria affinis</name>
    <dbReference type="NCBI Taxonomy" id="33528"/>
    <lineage>
        <taxon>Eukaryota</taxon>
        <taxon>Metazoa</taxon>
        <taxon>Chordata</taxon>
        <taxon>Craniata</taxon>
        <taxon>Vertebrata</taxon>
        <taxon>Euteleostomi</taxon>
        <taxon>Actinopterygii</taxon>
        <taxon>Neopterygii</taxon>
        <taxon>Teleostei</taxon>
        <taxon>Neoteleostei</taxon>
        <taxon>Acanthomorphata</taxon>
        <taxon>Ovalentaria</taxon>
        <taxon>Atherinomorphae</taxon>
        <taxon>Cyprinodontiformes</taxon>
        <taxon>Poeciliidae</taxon>
        <taxon>Poeciliinae</taxon>
        <taxon>Gambusia</taxon>
    </lineage>
</organism>
<evidence type="ECO:0000256" key="2">
    <source>
        <dbReference type="SAM" id="SignalP"/>
    </source>
</evidence>
<reference evidence="3 4" key="1">
    <citation type="journal article" date="2018" name="G3 (Bethesda)">
        <title>A High-Quality Reference Genome for the Invasive Mosquitofish Gambusia affinis Using a Chicago Library.</title>
        <authorList>
            <person name="Hoffberg S.L."/>
            <person name="Troendle N.J."/>
            <person name="Glenn T.C."/>
            <person name="Mahmud O."/>
            <person name="Louha S."/>
            <person name="Chalopin D."/>
            <person name="Bennetzen J.L."/>
            <person name="Mauricio R."/>
        </authorList>
    </citation>
    <scope>NUCLEOTIDE SEQUENCE [LARGE SCALE GENOMIC DNA]</scope>
    <source>
        <strain evidence="3">NE01/NJP1002.9</strain>
        <tissue evidence="3">Muscle</tissue>
    </source>
</reference>
<feature type="compositionally biased region" description="Basic residues" evidence="1">
    <location>
        <begin position="94"/>
        <end position="103"/>
    </location>
</feature>
<dbReference type="Proteomes" id="UP000250572">
    <property type="component" value="Unassembled WGS sequence"/>
</dbReference>
<dbReference type="SUPFAM" id="SSF53955">
    <property type="entry name" value="Lysozyme-like"/>
    <property type="match status" value="1"/>
</dbReference>
<keyword evidence="2" id="KW-0732">Signal</keyword>
<gene>
    <name evidence="3" type="ORF">CCH79_00013942</name>
</gene>
<feature type="non-terminal residue" evidence="3">
    <location>
        <position position="149"/>
    </location>
</feature>
<keyword evidence="4" id="KW-1185">Reference proteome</keyword>
<sequence>MKTLVLFAVVVLGCSLVGARNVTKCELRQQLMVAFTSLPNNVMVNGLTEDHFLAKVVCHAERLSGFDTNAMTNLTHGTGKESLEDSSESGSKEKGKKNGKGKGKGKDKSSESNEDDVDVTLYGLFQLPGNLVCSSANGTSLNICGISCN</sequence>
<dbReference type="Gene3D" id="1.10.530.10">
    <property type="match status" value="1"/>
</dbReference>
<accession>A0A315WBT9</accession>
<feature type="signal peptide" evidence="2">
    <location>
        <begin position="1"/>
        <end position="19"/>
    </location>
</feature>
<dbReference type="InterPro" id="IPR023346">
    <property type="entry name" value="Lysozyme-like_dom_sf"/>
</dbReference>
<comment type="caution">
    <text evidence="3">The sequence shown here is derived from an EMBL/GenBank/DDBJ whole genome shotgun (WGS) entry which is preliminary data.</text>
</comment>